<proteinExistence type="predicted"/>
<evidence type="ECO:0000256" key="3">
    <source>
        <dbReference type="ARBA" id="ARBA00023125"/>
    </source>
</evidence>
<sequence length="584" mass="60752">MEQMETEPGSSNEGPIRSKYRGLSWDKKHQGWRVRIYYAGKQRHVGRFEDEVSAARAYDKAAVCLYGTSAITNFGLEACLNDPTEVSSFIIQAKEKAEQDQQGRAQQQHPSQQYRQAVAGSLPSLAQTPLQSAAVMSPGYPQQQLQQVQQHIQQQQQQQQQQQFYVPVLSPDGLQQQLLAAGGFPVTQNGGLSMADEQTLQQQQQQQQLLLSGGSGRQQLQLQMDGSYMLVSSPLPAADSLSSSSAMNHSLSSSNSTASSFMLCSTPSGQTVVVRVASSPAMPGMNDSSSADASFMLQQQQQQQAQVQQMVQAQQQQQGPLLLVSATGEPLQLSVQPELVTIAGHLSAAAAAAPGSNELLSVPPGLQQQQQQQLLQQQLQGLSMPSCSAGYNICQDWQLAGQQQQQQLMGCSSTTPAAAAAAGSPLLGGGYMPAAAAGAGPGRVGSLCSVGSAGMSLMQMPGYAASAAAALAPSSAAAEPHSARSQLWGQQGSTAALQDCSSSSCSPLFAAAAMQLQAQMATRSSGVMAAMMCNRSCIAAPPGLPAVGCACGQVNSPTSSNCSSGSGSRMLVGAAAGCSAVVMS</sequence>
<dbReference type="InterPro" id="IPR001471">
    <property type="entry name" value="AP2/ERF_dom"/>
</dbReference>
<evidence type="ECO:0000256" key="1">
    <source>
        <dbReference type="ARBA" id="ARBA00004123"/>
    </source>
</evidence>
<evidence type="ECO:0000256" key="6">
    <source>
        <dbReference type="SAM" id="MobiDB-lite"/>
    </source>
</evidence>
<comment type="subcellular location">
    <subcellularLocation>
        <location evidence="1">Nucleus</location>
    </subcellularLocation>
</comment>
<dbReference type="InterPro" id="IPR016177">
    <property type="entry name" value="DNA-bd_dom_sf"/>
</dbReference>
<dbReference type="EMBL" id="FNXT01000035">
    <property type="protein sequence ID" value="SZX59973.1"/>
    <property type="molecule type" value="Genomic_DNA"/>
</dbReference>
<evidence type="ECO:0000256" key="5">
    <source>
        <dbReference type="ARBA" id="ARBA00023242"/>
    </source>
</evidence>
<keyword evidence="9" id="KW-1185">Reference proteome</keyword>
<dbReference type="GO" id="GO:0005634">
    <property type="term" value="C:nucleus"/>
    <property type="evidence" value="ECO:0007669"/>
    <property type="project" value="UniProtKB-SubCell"/>
</dbReference>
<dbReference type="CDD" id="cd00018">
    <property type="entry name" value="AP2"/>
    <property type="match status" value="1"/>
</dbReference>
<keyword evidence="2" id="KW-0805">Transcription regulation</keyword>
<keyword evidence="5" id="KW-0539">Nucleus</keyword>
<dbReference type="Proteomes" id="UP000256970">
    <property type="component" value="Unassembled WGS sequence"/>
</dbReference>
<dbReference type="AlphaFoldDB" id="A0A383V4U7"/>
<organism evidence="8 9">
    <name type="scientific">Tetradesmus obliquus</name>
    <name type="common">Green alga</name>
    <name type="synonym">Acutodesmus obliquus</name>
    <dbReference type="NCBI Taxonomy" id="3088"/>
    <lineage>
        <taxon>Eukaryota</taxon>
        <taxon>Viridiplantae</taxon>
        <taxon>Chlorophyta</taxon>
        <taxon>core chlorophytes</taxon>
        <taxon>Chlorophyceae</taxon>
        <taxon>CS clade</taxon>
        <taxon>Sphaeropleales</taxon>
        <taxon>Scenedesmaceae</taxon>
        <taxon>Tetradesmus</taxon>
    </lineage>
</organism>
<evidence type="ECO:0000313" key="9">
    <source>
        <dbReference type="Proteomes" id="UP000256970"/>
    </source>
</evidence>
<evidence type="ECO:0000256" key="2">
    <source>
        <dbReference type="ARBA" id="ARBA00023015"/>
    </source>
</evidence>
<feature type="region of interest" description="Disordered" evidence="6">
    <location>
        <begin position="237"/>
        <end position="258"/>
    </location>
</feature>
<feature type="domain" description="AP2/ERF" evidence="7">
    <location>
        <begin position="19"/>
        <end position="75"/>
    </location>
</feature>
<keyword evidence="4" id="KW-0804">Transcription</keyword>
<gene>
    <name evidence="8" type="ORF">BQ4739_LOCUS567</name>
</gene>
<accession>A0A383V4U7</accession>
<dbReference type="InterPro" id="IPR036955">
    <property type="entry name" value="AP2/ERF_dom_sf"/>
</dbReference>
<evidence type="ECO:0000313" key="8">
    <source>
        <dbReference type="EMBL" id="SZX59973.1"/>
    </source>
</evidence>
<dbReference type="STRING" id="3088.A0A383V4U7"/>
<dbReference type="SMART" id="SM00380">
    <property type="entry name" value="AP2"/>
    <property type="match status" value="1"/>
</dbReference>
<feature type="region of interest" description="Disordered" evidence="6">
    <location>
        <begin position="95"/>
        <end position="117"/>
    </location>
</feature>
<evidence type="ECO:0000256" key="4">
    <source>
        <dbReference type="ARBA" id="ARBA00023163"/>
    </source>
</evidence>
<keyword evidence="3" id="KW-0238">DNA-binding</keyword>
<dbReference type="Gene3D" id="3.30.730.10">
    <property type="entry name" value="AP2/ERF domain"/>
    <property type="match status" value="1"/>
</dbReference>
<evidence type="ECO:0000259" key="7">
    <source>
        <dbReference type="PROSITE" id="PS51032"/>
    </source>
</evidence>
<reference evidence="8 9" key="1">
    <citation type="submission" date="2016-10" db="EMBL/GenBank/DDBJ databases">
        <authorList>
            <person name="Cai Z."/>
        </authorList>
    </citation>
    <scope>NUCLEOTIDE SEQUENCE [LARGE SCALE GENOMIC DNA]</scope>
</reference>
<dbReference type="SUPFAM" id="SSF54171">
    <property type="entry name" value="DNA-binding domain"/>
    <property type="match status" value="1"/>
</dbReference>
<dbReference type="GO" id="GO:0003677">
    <property type="term" value="F:DNA binding"/>
    <property type="evidence" value="ECO:0007669"/>
    <property type="project" value="UniProtKB-KW"/>
</dbReference>
<dbReference type="GO" id="GO:0003700">
    <property type="term" value="F:DNA-binding transcription factor activity"/>
    <property type="evidence" value="ECO:0007669"/>
    <property type="project" value="InterPro"/>
</dbReference>
<name>A0A383V4U7_TETOB</name>
<protein>
    <recommendedName>
        <fullName evidence="7">AP2/ERF domain-containing protein</fullName>
    </recommendedName>
</protein>
<dbReference type="PROSITE" id="PS51032">
    <property type="entry name" value="AP2_ERF"/>
    <property type="match status" value="1"/>
</dbReference>